<dbReference type="Gene3D" id="3.40.50.300">
    <property type="entry name" value="P-loop containing nucleotide triphosphate hydrolases"/>
    <property type="match status" value="1"/>
</dbReference>
<keyword evidence="2" id="KW-0547">Nucleotide-binding</keyword>
<evidence type="ECO:0000256" key="2">
    <source>
        <dbReference type="ARBA" id="ARBA00022741"/>
    </source>
</evidence>
<dbReference type="InterPro" id="IPR027417">
    <property type="entry name" value="P-loop_NTPase"/>
</dbReference>
<proteinExistence type="predicted"/>
<dbReference type="InterPro" id="IPR017871">
    <property type="entry name" value="ABC_transporter-like_CS"/>
</dbReference>
<organism evidence="5 6">
    <name type="scientific">Algimonas porphyrae</name>
    <dbReference type="NCBI Taxonomy" id="1128113"/>
    <lineage>
        <taxon>Bacteria</taxon>
        <taxon>Pseudomonadati</taxon>
        <taxon>Pseudomonadota</taxon>
        <taxon>Alphaproteobacteria</taxon>
        <taxon>Maricaulales</taxon>
        <taxon>Robiginitomaculaceae</taxon>
        <taxon>Algimonas</taxon>
    </lineage>
</organism>
<reference evidence="5" key="2">
    <citation type="submission" date="2023-01" db="EMBL/GenBank/DDBJ databases">
        <title>Draft genome sequence of Algimonas porphyrae strain NBRC 108216.</title>
        <authorList>
            <person name="Sun Q."/>
            <person name="Mori K."/>
        </authorList>
    </citation>
    <scope>NUCLEOTIDE SEQUENCE</scope>
    <source>
        <strain evidence="5">NBRC 108216</strain>
    </source>
</reference>
<evidence type="ECO:0000256" key="1">
    <source>
        <dbReference type="ARBA" id="ARBA00022448"/>
    </source>
</evidence>
<dbReference type="RefSeq" id="WP_284369056.1">
    <property type="nucleotide sequence ID" value="NZ_BSNJ01000001.1"/>
</dbReference>
<dbReference type="SUPFAM" id="SSF52540">
    <property type="entry name" value="P-loop containing nucleoside triphosphate hydrolases"/>
    <property type="match status" value="1"/>
</dbReference>
<dbReference type="InterPro" id="IPR003439">
    <property type="entry name" value="ABC_transporter-like_ATP-bd"/>
</dbReference>
<gene>
    <name evidence="5" type="ORF">GCM10007854_02570</name>
</gene>
<dbReference type="PROSITE" id="PS00211">
    <property type="entry name" value="ABC_TRANSPORTER_1"/>
    <property type="match status" value="1"/>
</dbReference>
<dbReference type="EMBL" id="BSNJ01000001">
    <property type="protein sequence ID" value="GLQ19302.1"/>
    <property type="molecule type" value="Genomic_DNA"/>
</dbReference>
<dbReference type="PANTHER" id="PTHR43023">
    <property type="entry name" value="PROTEIN TRIGALACTOSYLDIACYLGLYCEROL 3, CHLOROPLASTIC"/>
    <property type="match status" value="1"/>
</dbReference>
<evidence type="ECO:0000256" key="3">
    <source>
        <dbReference type="ARBA" id="ARBA00022840"/>
    </source>
</evidence>
<dbReference type="InterPro" id="IPR003593">
    <property type="entry name" value="AAA+_ATPase"/>
</dbReference>
<dbReference type="Pfam" id="PF00005">
    <property type="entry name" value="ABC_tran"/>
    <property type="match status" value="1"/>
</dbReference>
<evidence type="ECO:0000259" key="4">
    <source>
        <dbReference type="PROSITE" id="PS50893"/>
    </source>
</evidence>
<dbReference type="PANTHER" id="PTHR43023:SF3">
    <property type="entry name" value="PROTEIN TRIGALACTOSYLDIACYLGLYCEROL 3, CHLOROPLASTIC"/>
    <property type="match status" value="1"/>
</dbReference>
<dbReference type="PROSITE" id="PS50893">
    <property type="entry name" value="ABC_TRANSPORTER_2"/>
    <property type="match status" value="1"/>
</dbReference>
<evidence type="ECO:0000313" key="6">
    <source>
        <dbReference type="Proteomes" id="UP001161390"/>
    </source>
</evidence>
<protein>
    <submittedName>
        <fullName evidence="5">ABC transporter ATP-binding protein</fullName>
    </submittedName>
</protein>
<name>A0ABQ5UW33_9PROT</name>
<dbReference type="SMART" id="SM00382">
    <property type="entry name" value="AAA"/>
    <property type="match status" value="1"/>
</dbReference>
<keyword evidence="6" id="KW-1185">Reference proteome</keyword>
<evidence type="ECO:0000313" key="5">
    <source>
        <dbReference type="EMBL" id="GLQ19302.1"/>
    </source>
</evidence>
<accession>A0ABQ5UW33</accession>
<comment type="caution">
    <text evidence="5">The sequence shown here is derived from an EMBL/GenBank/DDBJ whole genome shotgun (WGS) entry which is preliminary data.</text>
</comment>
<feature type="domain" description="ABC transporter" evidence="4">
    <location>
        <begin position="13"/>
        <end position="250"/>
    </location>
</feature>
<sequence>MADPRTREDVPLIEARGILTQFGPNVIHENLDFEVRRGEIVGLVGGSGSGKSVLMNTLLGLKQPEGGTIRYFGKSRSDLSADEEMRLKNEIGVLFQGGALFSSLTVRENIMVPLIEHLDMPKELMRELADMKIHMVGLPTESAVLHPSDLSGGMKKRAGLARSLALDPQILFLDEPTAGLDPIGAHAFDTLILSLRDALDLTVLMITHDLDSLYAICDRVAVLVDKRIGVYDDLGVVARFDHPWVQEYFSGPRSRAAMATPAKKKRAKAVDALVQGQATRR</sequence>
<dbReference type="Proteomes" id="UP001161390">
    <property type="component" value="Unassembled WGS sequence"/>
</dbReference>
<dbReference type="GO" id="GO:0005524">
    <property type="term" value="F:ATP binding"/>
    <property type="evidence" value="ECO:0007669"/>
    <property type="project" value="UniProtKB-KW"/>
</dbReference>
<reference evidence="5" key="1">
    <citation type="journal article" date="2014" name="Int. J. Syst. Evol. Microbiol.">
        <title>Complete genome of a new Firmicutes species belonging to the dominant human colonic microbiota ('Ruminococcus bicirculans') reveals two chromosomes and a selective capacity to utilize plant glucans.</title>
        <authorList>
            <consortium name="NISC Comparative Sequencing Program"/>
            <person name="Wegmann U."/>
            <person name="Louis P."/>
            <person name="Goesmann A."/>
            <person name="Henrissat B."/>
            <person name="Duncan S.H."/>
            <person name="Flint H.J."/>
        </authorList>
    </citation>
    <scope>NUCLEOTIDE SEQUENCE</scope>
    <source>
        <strain evidence="5">NBRC 108216</strain>
    </source>
</reference>
<keyword evidence="3 5" id="KW-0067">ATP-binding</keyword>
<keyword evidence="1" id="KW-0813">Transport</keyword>